<proteinExistence type="predicted"/>
<sequence>MKLMRSALIAGMISGPGQPALAQALPEAITGLAQVYDARSFDLLPAPADAGRYPTANRIRLEGVEGCEVRQKAELEGVQWPCGAVGAAWLVGLTLGKTVECRPTRFERGGDSAYRAQCFVDGRDLAAEGIRAGMLVMATPAGEPPLPSYAELEAEARAARRGIWSSHFELPSEWRRANGSYNPLAPSR</sequence>
<evidence type="ECO:0000313" key="2">
    <source>
        <dbReference type="EMBL" id="KAB2654868.1"/>
    </source>
</evidence>
<dbReference type="SUPFAM" id="SSF50199">
    <property type="entry name" value="Staphylococcal nuclease"/>
    <property type="match status" value="1"/>
</dbReference>
<dbReference type="AlphaFoldDB" id="A0A7V7VQC1"/>
<organism evidence="2 3">
    <name type="scientific">Brucella tritici</name>
    <dbReference type="NCBI Taxonomy" id="94626"/>
    <lineage>
        <taxon>Bacteria</taxon>
        <taxon>Pseudomonadati</taxon>
        <taxon>Pseudomonadota</taxon>
        <taxon>Alphaproteobacteria</taxon>
        <taxon>Hyphomicrobiales</taxon>
        <taxon>Brucellaceae</taxon>
        <taxon>Brucella/Ochrobactrum group</taxon>
        <taxon>Brucella</taxon>
    </lineage>
</organism>
<reference evidence="2 3" key="1">
    <citation type="submission" date="2019-09" db="EMBL/GenBank/DDBJ databases">
        <title>Taxonomic organization of the family Brucellaceae based on a phylogenomic approach.</title>
        <authorList>
            <person name="Leclercq S."/>
            <person name="Cloeckaert A."/>
            <person name="Zygmunt M.S."/>
        </authorList>
    </citation>
    <scope>NUCLEOTIDE SEQUENCE [LARGE SCALE GENOMIC DNA]</scope>
    <source>
        <strain evidence="2 3">TA93</strain>
    </source>
</reference>
<comment type="caution">
    <text evidence="2">The sequence shown here is derived from an EMBL/GenBank/DDBJ whole genome shotgun (WGS) entry which is preliminary data.</text>
</comment>
<gene>
    <name evidence="2" type="ORF">F9K94_22650</name>
</gene>
<dbReference type="Gene3D" id="2.40.50.90">
    <property type="match status" value="1"/>
</dbReference>
<protein>
    <recommendedName>
        <fullName evidence="1">TNase-like domain-containing protein</fullName>
    </recommendedName>
</protein>
<accession>A0A7V7VQC1</accession>
<evidence type="ECO:0000313" key="3">
    <source>
        <dbReference type="Proteomes" id="UP000460650"/>
    </source>
</evidence>
<dbReference type="EMBL" id="WBVY01000009">
    <property type="protein sequence ID" value="KAB2654868.1"/>
    <property type="molecule type" value="Genomic_DNA"/>
</dbReference>
<dbReference type="SMART" id="SM00318">
    <property type="entry name" value="SNc"/>
    <property type="match status" value="1"/>
</dbReference>
<evidence type="ECO:0000259" key="1">
    <source>
        <dbReference type="SMART" id="SM00318"/>
    </source>
</evidence>
<dbReference type="InterPro" id="IPR016071">
    <property type="entry name" value="Staphylococal_nuclease_OB-fold"/>
</dbReference>
<dbReference type="Proteomes" id="UP000460650">
    <property type="component" value="Unassembled WGS sequence"/>
</dbReference>
<feature type="domain" description="TNase-like" evidence="1">
    <location>
        <begin position="26"/>
        <end position="166"/>
    </location>
</feature>
<name>A0A7V7VQC1_9HYPH</name>
<dbReference type="InterPro" id="IPR035437">
    <property type="entry name" value="SNase_OB-fold_sf"/>
</dbReference>